<dbReference type="InterPro" id="IPR014001">
    <property type="entry name" value="Helicase_ATP-bd"/>
</dbReference>
<dbReference type="Pfam" id="PF00271">
    <property type="entry name" value="Helicase_C"/>
    <property type="match status" value="1"/>
</dbReference>
<proteinExistence type="inferred from homology"/>
<dbReference type="InParanoid" id="A0A5N4A5U4"/>
<feature type="compositionally biased region" description="Polar residues" evidence="14">
    <location>
        <begin position="22"/>
        <end position="32"/>
    </location>
</feature>
<evidence type="ECO:0000256" key="10">
    <source>
        <dbReference type="ARBA" id="ARBA00044533"/>
    </source>
</evidence>
<evidence type="ECO:0000259" key="15">
    <source>
        <dbReference type="PROSITE" id="PS51192"/>
    </source>
</evidence>
<feature type="domain" description="DEAD-box RNA helicase Q" evidence="17">
    <location>
        <begin position="121"/>
        <end position="149"/>
    </location>
</feature>
<dbReference type="Gene3D" id="3.40.50.300">
    <property type="entry name" value="P-loop containing nucleotide triphosphate hydrolases"/>
    <property type="match status" value="2"/>
</dbReference>
<keyword evidence="8" id="KW-0539">Nucleus</keyword>
<evidence type="ECO:0000256" key="6">
    <source>
        <dbReference type="ARBA" id="ARBA00022840"/>
    </source>
</evidence>
<keyword evidence="7" id="KW-0694">RNA-binding</keyword>
<accession>A0A5N4A5U4</accession>
<evidence type="ECO:0000256" key="14">
    <source>
        <dbReference type="SAM" id="MobiDB-lite"/>
    </source>
</evidence>
<evidence type="ECO:0000259" key="16">
    <source>
        <dbReference type="PROSITE" id="PS51194"/>
    </source>
</evidence>
<dbReference type="CDD" id="cd18787">
    <property type="entry name" value="SF2_C_DEAD"/>
    <property type="match status" value="1"/>
</dbReference>
<evidence type="ECO:0000256" key="13">
    <source>
        <dbReference type="RuleBase" id="RU000492"/>
    </source>
</evidence>
<dbReference type="InterPro" id="IPR011545">
    <property type="entry name" value="DEAD/DEAH_box_helicase_dom"/>
</dbReference>
<dbReference type="GO" id="GO:0003724">
    <property type="term" value="F:RNA helicase activity"/>
    <property type="evidence" value="ECO:0007669"/>
    <property type="project" value="UniProtKB-EC"/>
</dbReference>
<evidence type="ECO:0000313" key="18">
    <source>
        <dbReference type="EMBL" id="KAB0792706.1"/>
    </source>
</evidence>
<dbReference type="Pfam" id="PF00270">
    <property type="entry name" value="DEAD"/>
    <property type="match status" value="1"/>
</dbReference>
<dbReference type="GO" id="GO:0005730">
    <property type="term" value="C:nucleolus"/>
    <property type="evidence" value="ECO:0007669"/>
    <property type="project" value="UniProtKB-SubCell"/>
</dbReference>
<evidence type="ECO:0000256" key="3">
    <source>
        <dbReference type="ARBA" id="ARBA00022741"/>
    </source>
</evidence>
<comment type="similarity">
    <text evidence="9">Belongs to the DEAD box helicase family. DDX52/ROK1 subfamily.</text>
</comment>
<evidence type="ECO:0000256" key="11">
    <source>
        <dbReference type="ARBA" id="ARBA00047984"/>
    </source>
</evidence>
<dbReference type="GO" id="GO:0010468">
    <property type="term" value="P:regulation of gene expression"/>
    <property type="evidence" value="ECO:0007669"/>
    <property type="project" value="UniProtKB-ARBA"/>
</dbReference>
<evidence type="ECO:0000256" key="9">
    <source>
        <dbReference type="ARBA" id="ARBA00024355"/>
    </source>
</evidence>
<dbReference type="GO" id="GO:0005829">
    <property type="term" value="C:cytosol"/>
    <property type="evidence" value="ECO:0007669"/>
    <property type="project" value="TreeGrafter"/>
</dbReference>
<evidence type="ECO:0000256" key="8">
    <source>
        <dbReference type="ARBA" id="ARBA00023242"/>
    </source>
</evidence>
<dbReference type="InterPro" id="IPR000629">
    <property type="entry name" value="RNA-helicase_DEAD-box_CS"/>
</dbReference>
<dbReference type="FunCoup" id="A0A5N4A5U4">
    <property type="interactions" value="1703"/>
</dbReference>
<dbReference type="SUPFAM" id="SSF52540">
    <property type="entry name" value="P-loop containing nucleoside triphosphate hydrolases"/>
    <property type="match status" value="1"/>
</dbReference>
<organism evidence="18 19">
    <name type="scientific">Photinus pyralis</name>
    <name type="common">Common eastern firefly</name>
    <name type="synonym">Lampyris pyralis</name>
    <dbReference type="NCBI Taxonomy" id="7054"/>
    <lineage>
        <taxon>Eukaryota</taxon>
        <taxon>Metazoa</taxon>
        <taxon>Ecdysozoa</taxon>
        <taxon>Arthropoda</taxon>
        <taxon>Hexapoda</taxon>
        <taxon>Insecta</taxon>
        <taxon>Pterygota</taxon>
        <taxon>Neoptera</taxon>
        <taxon>Endopterygota</taxon>
        <taxon>Coleoptera</taxon>
        <taxon>Polyphaga</taxon>
        <taxon>Elateriformia</taxon>
        <taxon>Elateroidea</taxon>
        <taxon>Lampyridae</taxon>
        <taxon>Lampyrinae</taxon>
        <taxon>Photinus</taxon>
    </lineage>
</organism>
<dbReference type="FunFam" id="3.40.50.300:FF:000759">
    <property type="entry name" value="probable ATP-dependent RNA helicase DDX52"/>
    <property type="match status" value="1"/>
</dbReference>
<evidence type="ECO:0000256" key="7">
    <source>
        <dbReference type="ARBA" id="ARBA00022884"/>
    </source>
</evidence>
<dbReference type="GO" id="GO:0003723">
    <property type="term" value="F:RNA binding"/>
    <property type="evidence" value="ECO:0007669"/>
    <property type="project" value="UniProtKB-KW"/>
</dbReference>
<feature type="domain" description="Helicase C-terminal" evidence="16">
    <location>
        <begin position="339"/>
        <end position="500"/>
    </location>
</feature>
<evidence type="ECO:0000256" key="1">
    <source>
        <dbReference type="ARBA" id="ARBA00004604"/>
    </source>
</evidence>
<reference evidence="18 19" key="1">
    <citation type="journal article" date="2018" name="Elife">
        <title>Firefly genomes illuminate parallel origins of bioluminescence in beetles.</title>
        <authorList>
            <person name="Fallon T.R."/>
            <person name="Lower S.E."/>
            <person name="Chang C.H."/>
            <person name="Bessho-Uehara M."/>
            <person name="Martin G.J."/>
            <person name="Bewick A.J."/>
            <person name="Behringer M."/>
            <person name="Debat H.J."/>
            <person name="Wong I."/>
            <person name="Day J.C."/>
            <person name="Suvorov A."/>
            <person name="Silva C.J."/>
            <person name="Stanger-Hall K.F."/>
            <person name="Hall D.W."/>
            <person name="Schmitz R.J."/>
            <person name="Nelson D.R."/>
            <person name="Lewis S.M."/>
            <person name="Shigenobu S."/>
            <person name="Bybee S.M."/>
            <person name="Larracuente A.M."/>
            <person name="Oba Y."/>
            <person name="Weng J.K."/>
        </authorList>
    </citation>
    <scope>NUCLEOTIDE SEQUENCE [LARGE SCALE GENOMIC DNA]</scope>
    <source>
        <strain evidence="18">1611_PpyrPB1</strain>
        <tissue evidence="18">Whole body</tissue>
    </source>
</reference>
<dbReference type="EMBL" id="VVIM01000010">
    <property type="protein sequence ID" value="KAB0792706.1"/>
    <property type="molecule type" value="Genomic_DNA"/>
</dbReference>
<feature type="domain" description="Helicase ATP-binding" evidence="15">
    <location>
        <begin position="152"/>
        <end position="328"/>
    </location>
</feature>
<protein>
    <recommendedName>
        <fullName evidence="10">Probable ATP-dependent RNA helicase DDX52</fullName>
        <ecNumber evidence="2">3.6.4.13</ecNumber>
    </recommendedName>
</protein>
<comment type="catalytic activity">
    <reaction evidence="11">
        <text>ATP + H2O = ADP + phosphate + H(+)</text>
        <dbReference type="Rhea" id="RHEA:13065"/>
        <dbReference type="ChEBI" id="CHEBI:15377"/>
        <dbReference type="ChEBI" id="CHEBI:15378"/>
        <dbReference type="ChEBI" id="CHEBI:30616"/>
        <dbReference type="ChEBI" id="CHEBI:43474"/>
        <dbReference type="ChEBI" id="CHEBI:456216"/>
        <dbReference type="EC" id="3.6.4.13"/>
    </reaction>
</comment>
<feature type="region of interest" description="Disordered" evidence="14">
    <location>
        <begin position="537"/>
        <end position="559"/>
    </location>
</feature>
<dbReference type="PANTHER" id="PTHR47959">
    <property type="entry name" value="ATP-DEPENDENT RNA HELICASE RHLE-RELATED"/>
    <property type="match status" value="1"/>
</dbReference>
<evidence type="ECO:0000256" key="4">
    <source>
        <dbReference type="ARBA" id="ARBA00022801"/>
    </source>
</evidence>
<name>A0A5N4A5U4_PHOPY</name>
<dbReference type="InterPro" id="IPR014014">
    <property type="entry name" value="RNA_helicase_DEAD_Q_motif"/>
</dbReference>
<evidence type="ECO:0000313" key="19">
    <source>
        <dbReference type="Proteomes" id="UP000327044"/>
    </source>
</evidence>
<comment type="subcellular location">
    <subcellularLocation>
        <location evidence="1">Nucleus</location>
        <location evidence="1">Nucleolus</location>
    </subcellularLocation>
</comment>
<feature type="short sequence motif" description="Q motif" evidence="12">
    <location>
        <begin position="121"/>
        <end position="149"/>
    </location>
</feature>
<dbReference type="SMART" id="SM00487">
    <property type="entry name" value="DEXDc"/>
    <property type="match status" value="1"/>
</dbReference>
<dbReference type="CDD" id="cd17957">
    <property type="entry name" value="DEADc_DDX52"/>
    <property type="match status" value="1"/>
</dbReference>
<dbReference type="GO" id="GO:0005524">
    <property type="term" value="F:ATP binding"/>
    <property type="evidence" value="ECO:0007669"/>
    <property type="project" value="UniProtKB-KW"/>
</dbReference>
<dbReference type="Proteomes" id="UP000327044">
    <property type="component" value="Unassembled WGS sequence"/>
</dbReference>
<comment type="caution">
    <text evidence="18">The sequence shown here is derived from an EMBL/GenBank/DDBJ whole genome shotgun (WGS) entry which is preliminary data.</text>
</comment>
<keyword evidence="3 13" id="KW-0547">Nucleotide-binding</keyword>
<dbReference type="PROSITE" id="PS51192">
    <property type="entry name" value="HELICASE_ATP_BIND_1"/>
    <property type="match status" value="1"/>
</dbReference>
<evidence type="ECO:0000259" key="17">
    <source>
        <dbReference type="PROSITE" id="PS51195"/>
    </source>
</evidence>
<dbReference type="PANTHER" id="PTHR47959:SF15">
    <property type="entry name" value="RNA HELICASE"/>
    <property type="match status" value="1"/>
</dbReference>
<keyword evidence="4 13" id="KW-0378">Hydrolase</keyword>
<dbReference type="InterPro" id="IPR027417">
    <property type="entry name" value="P-loop_NTPase"/>
</dbReference>
<dbReference type="AlphaFoldDB" id="A0A5N4A5U4"/>
<sequence>MDAFDIFKKLTQGARFKRNSTRSENPASTFTYKTALPEKVKLEDAEQSQAQPESDEGVDVDEKALTLLGTITSDKPKLKRKKPSKLSNEEREKIVHEQAVNRTRNQLHINVSGSDIPEPIVSFDQLSIPTDLIVNLKRAGYNEPTTIQKQCITVMLEGRQVLACAPTGSGKTAAFVVPLIHHLKGPQRKGFRAVIVCPTRELARQTQRECLLLSLGRGFRIHVIHKKALTQYAPKSSQKFDLLVTTPNSLCYLLKQEPPVISLANVEWLIIDEADKLFETGLNSFRDQMEEILLACSNKDRKIGMFSATLTTFVDEWCKENMADFVRITVGQKNAATDLVDQQLLFVGNEGGKLLAFRDIVRKGLQPPVLVFVQSKDRAQQLFSELIFDGINVDAIHSDRTQTQRDNTVRCFREGKIWVLICTELMARGIDFKGVNLVINYDFPTSAISYIHRVGRAGRAGRSGKAITFFTLEDTVNVRSIAHVIRQSGCEVPEYMLTIKKRSKRKLKKLKSRAPRRELINTTPAYQLDKLSTNGRYVKLPKGDEKKKKKGTVKGGNLK</sequence>
<dbReference type="EC" id="3.6.4.13" evidence="2"/>
<dbReference type="InterPro" id="IPR001650">
    <property type="entry name" value="Helicase_C-like"/>
</dbReference>
<dbReference type="SMART" id="SM00490">
    <property type="entry name" value="HELICc"/>
    <property type="match status" value="1"/>
</dbReference>
<keyword evidence="5 13" id="KW-0347">Helicase</keyword>
<gene>
    <name evidence="18" type="ORF">PPYR_14665</name>
</gene>
<evidence type="ECO:0000256" key="5">
    <source>
        <dbReference type="ARBA" id="ARBA00022806"/>
    </source>
</evidence>
<dbReference type="PROSITE" id="PS51195">
    <property type="entry name" value="Q_MOTIF"/>
    <property type="match status" value="1"/>
</dbReference>
<dbReference type="OrthoDB" id="360161at2759"/>
<keyword evidence="19" id="KW-1185">Reference proteome</keyword>
<keyword evidence="6 13" id="KW-0067">ATP-binding</keyword>
<evidence type="ECO:0000256" key="2">
    <source>
        <dbReference type="ARBA" id="ARBA00012552"/>
    </source>
</evidence>
<dbReference type="GO" id="GO:0030490">
    <property type="term" value="P:maturation of SSU-rRNA"/>
    <property type="evidence" value="ECO:0007669"/>
    <property type="project" value="InterPro"/>
</dbReference>
<dbReference type="GO" id="GO:0016787">
    <property type="term" value="F:hydrolase activity"/>
    <property type="evidence" value="ECO:0007669"/>
    <property type="project" value="UniProtKB-KW"/>
</dbReference>
<dbReference type="PROSITE" id="PS00039">
    <property type="entry name" value="DEAD_ATP_HELICASE"/>
    <property type="match status" value="1"/>
</dbReference>
<evidence type="ECO:0000256" key="12">
    <source>
        <dbReference type="PROSITE-ProRule" id="PRU00552"/>
    </source>
</evidence>
<dbReference type="InterPro" id="IPR044764">
    <property type="entry name" value="DDX52/Rok1_DEADc"/>
</dbReference>
<dbReference type="PROSITE" id="PS51194">
    <property type="entry name" value="HELICASE_CTER"/>
    <property type="match status" value="1"/>
</dbReference>
<dbReference type="InterPro" id="IPR050079">
    <property type="entry name" value="DEAD_box_RNA_helicase"/>
</dbReference>
<feature type="region of interest" description="Disordered" evidence="14">
    <location>
        <begin position="16"/>
        <end position="38"/>
    </location>
</feature>